<dbReference type="AlphaFoldDB" id="A0A193G8S9"/>
<dbReference type="Pfam" id="PF08240">
    <property type="entry name" value="ADH_N"/>
    <property type="match status" value="1"/>
</dbReference>
<dbReference type="Gene3D" id="3.40.50.720">
    <property type="entry name" value="NAD(P)-binding Rossmann-like Domain"/>
    <property type="match status" value="1"/>
</dbReference>
<dbReference type="EMBL" id="CP016172">
    <property type="protein sequence ID" value="ANN76392.1"/>
    <property type="molecule type" value="Genomic_DNA"/>
</dbReference>
<dbReference type="PANTHER" id="PTHR11695:SF294">
    <property type="entry name" value="RETICULON-4-INTERACTING PROTEIN 1, MITOCHONDRIAL"/>
    <property type="match status" value="1"/>
</dbReference>
<reference evidence="2 3" key="1">
    <citation type="submission" date="2016-06" db="EMBL/GenBank/DDBJ databases">
        <title>Complete genome sequences of Bordetella bronchialis and Bordetella flabilis.</title>
        <authorList>
            <person name="LiPuma J.J."/>
            <person name="Spilker T."/>
        </authorList>
    </citation>
    <scope>NUCLEOTIDE SEQUENCE [LARGE SCALE GENOMIC DNA]</scope>
    <source>
        <strain evidence="2 3">AU10664</strain>
    </source>
</reference>
<dbReference type="InterPro" id="IPR036291">
    <property type="entry name" value="NAD(P)-bd_dom_sf"/>
</dbReference>
<dbReference type="Proteomes" id="UP000091926">
    <property type="component" value="Chromosome"/>
</dbReference>
<organism evidence="2 3">
    <name type="scientific">Bordetella flabilis</name>
    <dbReference type="NCBI Taxonomy" id="463014"/>
    <lineage>
        <taxon>Bacteria</taxon>
        <taxon>Pseudomonadati</taxon>
        <taxon>Pseudomonadota</taxon>
        <taxon>Betaproteobacteria</taxon>
        <taxon>Burkholderiales</taxon>
        <taxon>Alcaligenaceae</taxon>
        <taxon>Bordetella</taxon>
    </lineage>
</organism>
<sequence>MADSMHAIQIDQYGGPEVLQLRRLPRPEPAEGEVVVKVAAAGVGPWDAWIRAGKSVLPQPLPLTPGSDIAGVVVQAGAGVHAFRPGDAVFGVTNRRFTDGYAEYARAQLDMIAAKPDGVSFQEAASMPVIAVTAWQMLHDFAAVRAGQRVLVLGGAGNVGSHAVRLASLAGAHVAATASAAQAGFVAALGAGEIIDRGMSGLESRHGSFDVIVDTVGGKPLEHAYPLVRKGGVVVSAVEKPDAARLAAQDVRSDFLLVAVRTGILEKLAALMVQGHLRPHLGDILPLREARLAHEMLEGLEHKPGKILLIP</sequence>
<dbReference type="InterPro" id="IPR050700">
    <property type="entry name" value="YIM1/Zinc_Alcohol_DH_Fams"/>
</dbReference>
<dbReference type="RefSeq" id="WP_066654349.1">
    <property type="nucleotide sequence ID" value="NZ_CBCSCL010000010.1"/>
</dbReference>
<dbReference type="SUPFAM" id="SSF50129">
    <property type="entry name" value="GroES-like"/>
    <property type="match status" value="1"/>
</dbReference>
<dbReference type="KEGG" id="bfz:BAU07_04010"/>
<dbReference type="STRING" id="463014.BAU07_04010"/>
<evidence type="ECO:0000313" key="2">
    <source>
        <dbReference type="EMBL" id="ANN76392.1"/>
    </source>
</evidence>
<name>A0A193G8S9_9BORD</name>
<dbReference type="PANTHER" id="PTHR11695">
    <property type="entry name" value="ALCOHOL DEHYDROGENASE RELATED"/>
    <property type="match status" value="1"/>
</dbReference>
<keyword evidence="3" id="KW-1185">Reference proteome</keyword>
<evidence type="ECO:0000259" key="1">
    <source>
        <dbReference type="SMART" id="SM00829"/>
    </source>
</evidence>
<dbReference type="InterPro" id="IPR013154">
    <property type="entry name" value="ADH-like_N"/>
</dbReference>
<evidence type="ECO:0000313" key="3">
    <source>
        <dbReference type="Proteomes" id="UP000091926"/>
    </source>
</evidence>
<dbReference type="InterPro" id="IPR011032">
    <property type="entry name" value="GroES-like_sf"/>
</dbReference>
<dbReference type="SUPFAM" id="SSF51735">
    <property type="entry name" value="NAD(P)-binding Rossmann-fold domains"/>
    <property type="match status" value="1"/>
</dbReference>
<proteinExistence type="predicted"/>
<dbReference type="CDD" id="cd05289">
    <property type="entry name" value="MDR_like_2"/>
    <property type="match status" value="1"/>
</dbReference>
<dbReference type="InterPro" id="IPR020843">
    <property type="entry name" value="ER"/>
</dbReference>
<protein>
    <submittedName>
        <fullName evidence="2">Quinone oxidoreductase</fullName>
    </submittedName>
</protein>
<dbReference type="GO" id="GO:0016491">
    <property type="term" value="F:oxidoreductase activity"/>
    <property type="evidence" value="ECO:0007669"/>
    <property type="project" value="InterPro"/>
</dbReference>
<dbReference type="Gene3D" id="3.90.180.10">
    <property type="entry name" value="Medium-chain alcohol dehydrogenases, catalytic domain"/>
    <property type="match status" value="1"/>
</dbReference>
<dbReference type="OrthoDB" id="9787435at2"/>
<gene>
    <name evidence="2" type="ORF">BAU07_04010</name>
</gene>
<dbReference type="SMART" id="SM00829">
    <property type="entry name" value="PKS_ER"/>
    <property type="match status" value="1"/>
</dbReference>
<accession>A0A193G8S9</accession>
<dbReference type="Pfam" id="PF13602">
    <property type="entry name" value="ADH_zinc_N_2"/>
    <property type="match status" value="1"/>
</dbReference>
<feature type="domain" description="Enoyl reductase (ER)" evidence="1">
    <location>
        <begin position="14"/>
        <end position="309"/>
    </location>
</feature>